<dbReference type="EMBL" id="JABWDY010031868">
    <property type="protein sequence ID" value="KAF5184610.1"/>
    <property type="molecule type" value="Genomic_DNA"/>
</dbReference>
<keyword evidence="3" id="KW-0805">Transcription regulation</keyword>
<dbReference type="Gene3D" id="4.10.280.10">
    <property type="entry name" value="Helix-loop-helix DNA-binding domain"/>
    <property type="match status" value="1"/>
</dbReference>
<sequence length="452" mass="50485">MADEFQIGINSGNWWSSSARNTSTPCSTTLNDVGNYGWSQEMEMKARSCEDSCNSMVYQDTQQRPQESDSSTLQMMGYSLSSPIMDWNQALINRSSTTRSSELNLGTMLQEEVISSSNFQQQTGMDSSHAVQKDWSPRNYSDGGEESSITNFKQINPVFGLDSSKNSGDCIVTCQGLHMNYPIISASTTLLPGLFEPDLQSQQSPYCMMNNYSASSSPLSYHMDLNELSPSFPHQFNKTILSQKPQSNTTNNQLHFSNNTPFWNPSADSISDIRSSYSVSPQSQFQTSTIKEKRNCSNMSSRKMNDEEVCDTSSVAKNKTSEPTFKRPRVETPSPLPTFKVRKEKLGDRITALQQLVSPFGKTDTASVLYEAIDYIKFLHEQVGVLSTPYMKNGAPPTQYQQQKSDKSKDSEALKQDLRSRGLCLVPISSTFPVTNETTADFWTPTFGGSYR</sequence>
<gene>
    <name evidence="9" type="ORF">FRX31_025803</name>
</gene>
<evidence type="ECO:0000256" key="4">
    <source>
        <dbReference type="ARBA" id="ARBA00023125"/>
    </source>
</evidence>
<dbReference type="OrthoDB" id="673975at2759"/>
<dbReference type="GO" id="GO:0005634">
    <property type="term" value="C:nucleus"/>
    <property type="evidence" value="ECO:0007669"/>
    <property type="project" value="UniProtKB-SubCell"/>
</dbReference>
<feature type="domain" description="BHLH" evidence="8">
    <location>
        <begin position="330"/>
        <end position="379"/>
    </location>
</feature>
<evidence type="ECO:0000256" key="5">
    <source>
        <dbReference type="ARBA" id="ARBA00023163"/>
    </source>
</evidence>
<keyword evidence="10" id="KW-1185">Reference proteome</keyword>
<dbReference type="Proteomes" id="UP000554482">
    <property type="component" value="Unassembled WGS sequence"/>
</dbReference>
<comment type="caution">
    <text evidence="9">The sequence shown here is derived from an EMBL/GenBank/DDBJ whole genome shotgun (WGS) entry which is preliminary data.</text>
</comment>
<dbReference type="PANTHER" id="PTHR16223:SF238">
    <property type="entry name" value="TRANSCRIPTION FACTOR BHLH114"/>
    <property type="match status" value="1"/>
</dbReference>
<evidence type="ECO:0000256" key="6">
    <source>
        <dbReference type="ARBA" id="ARBA00023242"/>
    </source>
</evidence>
<keyword evidence="6" id="KW-0539">Nucleus</keyword>
<evidence type="ECO:0000259" key="8">
    <source>
        <dbReference type="PROSITE" id="PS50888"/>
    </source>
</evidence>
<organism evidence="9 10">
    <name type="scientific">Thalictrum thalictroides</name>
    <name type="common">Rue-anemone</name>
    <name type="synonym">Anemone thalictroides</name>
    <dbReference type="NCBI Taxonomy" id="46969"/>
    <lineage>
        <taxon>Eukaryota</taxon>
        <taxon>Viridiplantae</taxon>
        <taxon>Streptophyta</taxon>
        <taxon>Embryophyta</taxon>
        <taxon>Tracheophyta</taxon>
        <taxon>Spermatophyta</taxon>
        <taxon>Magnoliopsida</taxon>
        <taxon>Ranunculales</taxon>
        <taxon>Ranunculaceae</taxon>
        <taxon>Thalictroideae</taxon>
        <taxon>Thalictrum</taxon>
    </lineage>
</organism>
<dbReference type="PROSITE" id="PS50888">
    <property type="entry name" value="BHLH"/>
    <property type="match status" value="1"/>
</dbReference>
<dbReference type="CDD" id="cd11393">
    <property type="entry name" value="bHLH_AtbHLH_like"/>
    <property type="match status" value="1"/>
</dbReference>
<comment type="subcellular location">
    <subcellularLocation>
        <location evidence="1">Nucleus</location>
    </subcellularLocation>
</comment>
<dbReference type="InterPro" id="IPR045239">
    <property type="entry name" value="bHLH95_bHLH"/>
</dbReference>
<evidence type="ECO:0000256" key="1">
    <source>
        <dbReference type="ARBA" id="ARBA00004123"/>
    </source>
</evidence>
<keyword evidence="4" id="KW-0238">DNA-binding</keyword>
<evidence type="ECO:0000256" key="7">
    <source>
        <dbReference type="SAM" id="MobiDB-lite"/>
    </source>
</evidence>
<dbReference type="AlphaFoldDB" id="A0A7J6VKH0"/>
<proteinExistence type="predicted"/>
<feature type="compositionally biased region" description="Basic and acidic residues" evidence="7">
    <location>
        <begin position="404"/>
        <end position="413"/>
    </location>
</feature>
<comment type="subunit">
    <text evidence="2">Homodimer.</text>
</comment>
<dbReference type="InterPro" id="IPR036638">
    <property type="entry name" value="HLH_DNA-bd_sf"/>
</dbReference>
<accession>A0A7J6VKH0</accession>
<dbReference type="InterPro" id="IPR045843">
    <property type="entry name" value="IND-like"/>
</dbReference>
<dbReference type="FunFam" id="4.10.280.10:FF:000032">
    <property type="entry name" value="Transcription factor bHLH123 family"/>
    <property type="match status" value="1"/>
</dbReference>
<name>A0A7J6VKH0_THATH</name>
<dbReference type="InterPro" id="IPR011598">
    <property type="entry name" value="bHLH_dom"/>
</dbReference>
<dbReference type="PANTHER" id="PTHR16223">
    <property type="entry name" value="TRANSCRIPTION FACTOR BHLH83-RELATED"/>
    <property type="match status" value="1"/>
</dbReference>
<dbReference type="GO" id="GO:0000981">
    <property type="term" value="F:DNA-binding transcription factor activity, RNA polymerase II-specific"/>
    <property type="evidence" value="ECO:0007669"/>
    <property type="project" value="TreeGrafter"/>
</dbReference>
<protein>
    <submittedName>
        <fullName evidence="9">Transcription factor bhlh</fullName>
    </submittedName>
</protein>
<evidence type="ECO:0000313" key="10">
    <source>
        <dbReference type="Proteomes" id="UP000554482"/>
    </source>
</evidence>
<feature type="region of interest" description="Disordered" evidence="7">
    <location>
        <begin position="293"/>
        <end position="336"/>
    </location>
</feature>
<dbReference type="GO" id="GO:0000978">
    <property type="term" value="F:RNA polymerase II cis-regulatory region sequence-specific DNA binding"/>
    <property type="evidence" value="ECO:0007669"/>
    <property type="project" value="TreeGrafter"/>
</dbReference>
<keyword evidence="5" id="KW-0804">Transcription</keyword>
<evidence type="ECO:0000256" key="2">
    <source>
        <dbReference type="ARBA" id="ARBA00011738"/>
    </source>
</evidence>
<reference evidence="9 10" key="1">
    <citation type="submission" date="2020-06" db="EMBL/GenBank/DDBJ databases">
        <title>Transcriptomic and genomic resources for Thalictrum thalictroides and T. hernandezii: Facilitating candidate gene discovery in an emerging model plant lineage.</title>
        <authorList>
            <person name="Arias T."/>
            <person name="Riano-Pachon D.M."/>
            <person name="Di Stilio V.S."/>
        </authorList>
    </citation>
    <scope>NUCLEOTIDE SEQUENCE [LARGE SCALE GENOMIC DNA]</scope>
    <source>
        <strain evidence="10">cv. WT478/WT964</strain>
        <tissue evidence="9">Leaves</tissue>
    </source>
</reference>
<dbReference type="GO" id="GO:0046983">
    <property type="term" value="F:protein dimerization activity"/>
    <property type="evidence" value="ECO:0007669"/>
    <property type="project" value="InterPro"/>
</dbReference>
<evidence type="ECO:0000313" key="9">
    <source>
        <dbReference type="EMBL" id="KAF5184610.1"/>
    </source>
</evidence>
<feature type="compositionally biased region" description="Polar residues" evidence="7">
    <location>
        <begin position="311"/>
        <end position="323"/>
    </location>
</feature>
<feature type="region of interest" description="Disordered" evidence="7">
    <location>
        <begin position="394"/>
        <end position="413"/>
    </location>
</feature>
<dbReference type="SUPFAM" id="SSF47459">
    <property type="entry name" value="HLH, helix-loop-helix DNA-binding domain"/>
    <property type="match status" value="1"/>
</dbReference>
<evidence type="ECO:0000256" key="3">
    <source>
        <dbReference type="ARBA" id="ARBA00023015"/>
    </source>
</evidence>